<protein>
    <submittedName>
        <fullName evidence="1">Uncharacterized protein</fullName>
    </submittedName>
</protein>
<dbReference type="PANTHER" id="PTHR33173:SF2">
    <property type="entry name" value="MYND-TYPE DOMAIN-CONTAINING PROTEIN"/>
    <property type="match status" value="1"/>
</dbReference>
<sequence>MNKLENVLDSKQTLITNFYELTSGAAVLMSKLSNENRYWRQLLQNFRMNGDSTRTDTQNASEFLTRIWEVVDKKKATKHGHIDKYDEKLKHFCTYLYVIAGKLTYETLSANLHLPSVATVKKAIQSSNHCIIEGSVRVKEMKNFLVKWKLPLQVWMSEDATKIVNKIQYDESTDQIVGLVLPMDSDGMPIQFSFTAENVAKMLNSLLNNPKSDYVYTVMSRALDIQAPSFCLQLFGTDNKYTTGHVLKRWTRTEKMLQSEDVTVLGWSSDADTRCLRAMLIRTELPSNSLNVPEKWREWFNASYKPSTIYVQDHHHIVNKLKTRLYDSTAIIAIGNYVATKIHLMILVNTTSKDKHLFVPSDLSPQDKMDFKPVLKIMNPLVRSCLKDCVHASRGTSIYISLMENIFRSYLDESLTPLERVYHLWYTIFFLRIWRLWLVEHEKFSLKNFITYNSYACIELNGHSLINTIIRLKAAGQDEQFVTVLMGSQTCEEFFRSLRSLTSTYWTSINFTLLEMLYKLPTVEEIYSSVNKAKSDALKDTTEIGIQMKRPQRKKKAVQIAVGKSIFACRLSSIRLKPEERVDIDADDEFFEDEYD</sequence>
<gene>
    <name evidence="1" type="ORF">Bhyg_07755</name>
</gene>
<evidence type="ECO:0000313" key="1">
    <source>
        <dbReference type="EMBL" id="KAJ6642801.1"/>
    </source>
</evidence>
<organism evidence="1 2">
    <name type="scientific">Pseudolycoriella hygida</name>
    <dbReference type="NCBI Taxonomy" id="35572"/>
    <lineage>
        <taxon>Eukaryota</taxon>
        <taxon>Metazoa</taxon>
        <taxon>Ecdysozoa</taxon>
        <taxon>Arthropoda</taxon>
        <taxon>Hexapoda</taxon>
        <taxon>Insecta</taxon>
        <taxon>Pterygota</taxon>
        <taxon>Neoptera</taxon>
        <taxon>Endopterygota</taxon>
        <taxon>Diptera</taxon>
        <taxon>Nematocera</taxon>
        <taxon>Sciaroidea</taxon>
        <taxon>Sciaridae</taxon>
        <taxon>Pseudolycoriella</taxon>
    </lineage>
</organism>
<accession>A0A9Q0N4K0</accession>
<feature type="non-terminal residue" evidence="1">
    <location>
        <position position="596"/>
    </location>
</feature>
<dbReference type="OrthoDB" id="7791357at2759"/>
<proteinExistence type="predicted"/>
<reference evidence="1" key="1">
    <citation type="submission" date="2022-07" db="EMBL/GenBank/DDBJ databases">
        <authorList>
            <person name="Trinca V."/>
            <person name="Uliana J.V.C."/>
            <person name="Torres T.T."/>
            <person name="Ward R.J."/>
            <person name="Monesi N."/>
        </authorList>
    </citation>
    <scope>NUCLEOTIDE SEQUENCE</scope>
    <source>
        <strain evidence="1">HSMRA1968</strain>
        <tissue evidence="1">Whole embryos</tissue>
    </source>
</reference>
<comment type="caution">
    <text evidence="1">The sequence shown here is derived from an EMBL/GenBank/DDBJ whole genome shotgun (WGS) entry which is preliminary data.</text>
</comment>
<keyword evidence="2" id="KW-1185">Reference proteome</keyword>
<evidence type="ECO:0000313" key="2">
    <source>
        <dbReference type="Proteomes" id="UP001151699"/>
    </source>
</evidence>
<dbReference type="PANTHER" id="PTHR33173">
    <property type="match status" value="1"/>
</dbReference>
<name>A0A9Q0N4K0_9DIPT</name>
<dbReference type="Proteomes" id="UP001151699">
    <property type="component" value="Chromosome B"/>
</dbReference>
<dbReference type="AlphaFoldDB" id="A0A9Q0N4K0"/>
<dbReference type="EMBL" id="WJQU01000002">
    <property type="protein sequence ID" value="KAJ6642801.1"/>
    <property type="molecule type" value="Genomic_DNA"/>
</dbReference>